<dbReference type="RefSeq" id="WP_283742514.1">
    <property type="nucleotide sequence ID" value="NZ_JANCPR020000031.1"/>
</dbReference>
<dbReference type="SUPFAM" id="SSF48613">
    <property type="entry name" value="Heme oxygenase-like"/>
    <property type="match status" value="1"/>
</dbReference>
<comment type="caution">
    <text evidence="1">The sequence shown here is derived from an EMBL/GenBank/DDBJ whole genome shotgun (WGS) entry which is preliminary data.</text>
</comment>
<name>A0ABT7A2V9_9ACTN</name>
<evidence type="ECO:0000313" key="1">
    <source>
        <dbReference type="EMBL" id="MDJ1135655.1"/>
    </source>
</evidence>
<keyword evidence="2" id="KW-1185">Reference proteome</keyword>
<gene>
    <name evidence="1" type="ORF">NMN56_027620</name>
</gene>
<protein>
    <submittedName>
        <fullName evidence="1">Uncharacterized protein</fullName>
    </submittedName>
</protein>
<reference evidence="1 2" key="1">
    <citation type="submission" date="2023-05" db="EMBL/GenBank/DDBJ databases">
        <title>Streptantibioticus silvisoli sp. nov., acidotolerant actinomycetes 1 from pine litter.</title>
        <authorList>
            <person name="Swiecimska M."/>
            <person name="Golinska P."/>
            <person name="Sangal V."/>
            <person name="Wachnowicz B."/>
            <person name="Goodfellow M."/>
        </authorList>
    </citation>
    <scope>NUCLEOTIDE SEQUENCE [LARGE SCALE GENOMIC DNA]</scope>
    <source>
        <strain evidence="1 2">DSM 42109</strain>
    </source>
</reference>
<dbReference type="EMBL" id="JANCPR020000031">
    <property type="protein sequence ID" value="MDJ1135655.1"/>
    <property type="molecule type" value="Genomic_DNA"/>
</dbReference>
<evidence type="ECO:0000313" key="2">
    <source>
        <dbReference type="Proteomes" id="UP001214441"/>
    </source>
</evidence>
<proteinExistence type="predicted"/>
<accession>A0ABT7A2V9</accession>
<dbReference type="InterPro" id="IPR016084">
    <property type="entry name" value="Haem_Oase-like_multi-hlx"/>
</dbReference>
<organism evidence="1 2">
    <name type="scientific">Streptomyces iconiensis</name>
    <dbReference type="NCBI Taxonomy" id="1384038"/>
    <lineage>
        <taxon>Bacteria</taxon>
        <taxon>Bacillati</taxon>
        <taxon>Actinomycetota</taxon>
        <taxon>Actinomycetes</taxon>
        <taxon>Kitasatosporales</taxon>
        <taxon>Streptomycetaceae</taxon>
        <taxon>Streptomyces</taxon>
    </lineage>
</organism>
<sequence>MSEVEHLRKAAPLPNALLDLPADGETGRERLRRLVAIEAQSHKAELGAYGTMLARFPHPPAADLYLTLGRIVCDAGPKLRQVARALGMSDSQLVRWPPETGAYEFNSAMSWTALAGSQAAGALAAHTDMRVYYADCCALVSRLREVGAQVPEEFLDYYDDAADDTLCALALAVVQDGLDRGDDPRDAVFHARRIEEAIGAAWRTAAIDAAGPDTGTPHTVTPR</sequence>
<dbReference type="Proteomes" id="UP001214441">
    <property type="component" value="Unassembled WGS sequence"/>
</dbReference>